<comment type="caution">
    <text evidence="1">The sequence shown here is derived from an EMBL/GenBank/DDBJ whole genome shotgun (WGS) entry which is preliminary data.</text>
</comment>
<reference evidence="1 2" key="1">
    <citation type="submission" date="2015-01" db="EMBL/GenBank/DDBJ databases">
        <title>Evolution of Trichinella species and genotypes.</title>
        <authorList>
            <person name="Korhonen P.K."/>
            <person name="Edoardo P."/>
            <person name="Giuseppe L.R."/>
            <person name="Gasser R.B."/>
        </authorList>
    </citation>
    <scope>NUCLEOTIDE SEQUENCE [LARGE SCALE GENOMIC DNA]</scope>
    <source>
        <strain evidence="1">ISS120</strain>
    </source>
</reference>
<accession>A0A0V1DE98</accession>
<keyword evidence="2" id="KW-1185">Reference proteome</keyword>
<gene>
    <name evidence="1" type="ORF">T03_3644</name>
</gene>
<proteinExistence type="predicted"/>
<sequence>MVAYQLMEKVYDTACSQTVSDSGTDVSPTLLNFADRAGCGAFNVSNSSQMKPNKAITLNVEHEPSTISHSTA</sequence>
<name>A0A0V1DE98_TRIBR</name>
<dbReference type="EMBL" id="JYDI01000010">
    <property type="protein sequence ID" value="KRY59684.1"/>
    <property type="molecule type" value="Genomic_DNA"/>
</dbReference>
<dbReference type="AlphaFoldDB" id="A0A0V1DE98"/>
<evidence type="ECO:0000313" key="2">
    <source>
        <dbReference type="Proteomes" id="UP000054653"/>
    </source>
</evidence>
<protein>
    <submittedName>
        <fullName evidence="1">Uncharacterized protein</fullName>
    </submittedName>
</protein>
<evidence type="ECO:0000313" key="1">
    <source>
        <dbReference type="EMBL" id="KRY59684.1"/>
    </source>
</evidence>
<dbReference type="Proteomes" id="UP000054653">
    <property type="component" value="Unassembled WGS sequence"/>
</dbReference>
<organism evidence="1 2">
    <name type="scientific">Trichinella britovi</name>
    <name type="common">Parasitic roundworm</name>
    <dbReference type="NCBI Taxonomy" id="45882"/>
    <lineage>
        <taxon>Eukaryota</taxon>
        <taxon>Metazoa</taxon>
        <taxon>Ecdysozoa</taxon>
        <taxon>Nematoda</taxon>
        <taxon>Enoplea</taxon>
        <taxon>Dorylaimia</taxon>
        <taxon>Trichinellida</taxon>
        <taxon>Trichinellidae</taxon>
        <taxon>Trichinella</taxon>
    </lineage>
</organism>